<gene>
    <name evidence="2" type="ORF">DDZ16_07700</name>
</gene>
<dbReference type="InterPro" id="IPR013320">
    <property type="entry name" value="ConA-like_dom_sf"/>
</dbReference>
<keyword evidence="1" id="KW-0732">Signal</keyword>
<feature type="chain" id="PRO_5015576393" description="Secretion system C-terminal sorting domain-containing protein" evidence="1">
    <location>
        <begin position="23"/>
        <end position="3248"/>
    </location>
</feature>
<organism evidence="2 3">
    <name type="scientific">Marinilabilia rubra</name>
    <dbReference type="NCBI Taxonomy" id="2162893"/>
    <lineage>
        <taxon>Bacteria</taxon>
        <taxon>Pseudomonadati</taxon>
        <taxon>Bacteroidota</taxon>
        <taxon>Bacteroidia</taxon>
        <taxon>Marinilabiliales</taxon>
        <taxon>Marinilabiliaceae</taxon>
        <taxon>Marinilabilia</taxon>
    </lineage>
</organism>
<evidence type="ECO:0008006" key="4">
    <source>
        <dbReference type="Google" id="ProtNLM"/>
    </source>
</evidence>
<reference evidence="2 3" key="1">
    <citation type="submission" date="2018-05" db="EMBL/GenBank/DDBJ databases">
        <title>Marinilabilia rubrum sp. nov., isolated from saltern sediment.</title>
        <authorList>
            <person name="Zhang R."/>
        </authorList>
    </citation>
    <scope>NUCLEOTIDE SEQUENCE [LARGE SCALE GENOMIC DNA]</scope>
    <source>
        <strain evidence="2 3">WTE16</strain>
    </source>
</reference>
<evidence type="ECO:0000313" key="2">
    <source>
        <dbReference type="EMBL" id="PWD99771.1"/>
    </source>
</evidence>
<evidence type="ECO:0000256" key="1">
    <source>
        <dbReference type="SAM" id="SignalP"/>
    </source>
</evidence>
<dbReference type="Proteomes" id="UP000244956">
    <property type="component" value="Unassembled WGS sequence"/>
</dbReference>
<dbReference type="GO" id="GO:0004553">
    <property type="term" value="F:hydrolase activity, hydrolyzing O-glycosyl compounds"/>
    <property type="evidence" value="ECO:0007669"/>
    <property type="project" value="UniProtKB-ARBA"/>
</dbReference>
<comment type="caution">
    <text evidence="2">The sequence shown here is derived from an EMBL/GenBank/DDBJ whole genome shotgun (WGS) entry which is preliminary data.</text>
</comment>
<sequence>MNRVIYLLGIIIFSMFSFSGVAQTGPGGIGNVNGDDGQPILLFWLNADSLSLSDNDNVSVWNDLSGNSYDFSQAQISEQPVFKTSSINGHSAIEFDGSDMSLIDDDGESYFNGLDGFSFFAVVQSDVTNTDAGFFDTEDPDGGDDVFAVRYDDSGANGGGDDVIKIGVRTGNGQVQIESSENIQTTSPQLISSQWTDGGSIRLFVDGSTDVLTDDDGALSGTITNSTKLIVGQGPKDANGSWDGKVAEVFLFAEVLNSASRAVLENYISQKYAITIANDYFSGGDPAWVHNISGLGKESDGAQNQAYSAGLTLFQDGDFDNGDYLFLGHNNAVNNEANIRYGSDITGSGAESAWKRDWYVEKTGSLNSQFVFNIAEGFENGNHPHSPDDYVLLYRSGTTGAYSQVTTATSINGAEVLFSVPDADLQNGYYTFGSLDQTGSPVQGQPGKIWYSLVSGDWDNWEIWTLDPSGALPDNPNNLTPSASNSDKVVILNGRTVDVTSDNLNNASIEVNGRLDLNATTGHSFGEISGNGRILIQADNFPSGDASAFNAQGNGTVELYGAGYDLTTSQTFNDVVVEMDAPTTKLILETDYTIVGNLTVKTGDLQINDNANTNPLMLDVAGDVTVNSNGRLSVGTADAYSSSLQSGYGNYHKGFHQFRIGGNFLNNGVVRLTNLLAPDYNSRATNGAVSMVFYGASNKGFLCNNTTDLYNLVVDKGNDRTYELELYADDKAYFALFGENDEQWDDTDSAHPENRKALWIKNGTLRLTGSVFIPSLTEGSRDYTIGQRAGLVLDGPDVYVQNSADENTDFSGMTHGAPDGINTGGSQQGLYPYGKLQVSNGYFYLGKGEAINFRDEAPGIIQVDGGVLEANQIAISSSASQGNFSFVLNGGEVRVTDEYGSDGGRALLNLDNADMTFSMTGGALYVDGTSGHDPNGIHIASSIGNYNVSGGTVYINSGSNTEVLSTAPFYNLVINGGSSLTLQEPLTVLNDLEIQSNATLTANGHDVSIGGDFDLNDKGTYTHGGNTTRFIGSGRSNIYIRNTNTIHELTLNDVELAKDQRYNTSLFHRVEVVSNGRASADSPLLIEGNLTVLRGEFDVDEYLVDVRGNVEIVDGQMIATDNNPGRIRLNGSSQQTIKGALSKEQDFGHIELDNNNGALLLSDINVSEFTLVNGVMDLDVYNLDISGRINGSGYSGSKMFKTAGNASDGGLTLFVNLEDRSYSSEEVLFFPIGSSTGFNTGSVFIDGNPGITQGEITLKGVDRRHPAASSGNALEYYWVASVDGFDGINSSSVNYKLTYLSGFDNGWQVMKLLENTTDWVKNNDDATPDAYFYDVGMVGGDFTVGNPSGFNNLKIFYSRQDGDWSSKNTWSNESYGGAKANSAPGPYDIVKIGYEGSPGSYVRHRVTLNVGTPSNPVEIAALVLEQNPEAGANESEMSRLIIPPTRGLRVNGKISGDGEVQFQMENSNIPLFEGDFGEFVETEGASFIMRSNEGNVIAPTNLTRFPRLSIPGSSPDWTDSRSVTFITDITCENLNVRYGGTLRLNDGGAGDVEVLDSLRVGGIGTDNAGRIIFPNSGNNRSLTVQGDLSMDTDGAAYTNNQIIVEEGGNSDLKHRLIVYGNIQLRDDNSLIDLFTNNDGQSNAILEITGEAGKSFEKAPEATADFYRIVMNKMENKSFSFEDDFTLNGPSDGDTKALELISGRLQLRDAGIDVTLSSGGADFRIPAEAELYTGTQSTVRVTGDNTGIWLDGKISIGWDTYWYINGGVNNYIEYTASGNSTIVMNQGHLYVGSQIRRNPATEDGILHFNQNHSNSEIVIGSNADQGGEAARGMLELLNTSTFSQVDGAELIIANSVANSSVPSFYLDIANDDVTLGAGSSITFGNTDTGAAQSLGLYSSVPLENVIVNNVSGNNPEVLMQIVPLELNNLTVDAGAVFNANGLDLTLNGNFTNDGDFVAGGNNTFFTGLTDQTLSGNTTFYNLQKDGSTDFILSSGVTAVNVANNMSINQGSLIDNSNTVFVQGDVFFDGIHQYGGAGKGVSLNGSNAQLLSGNGTFGKLTINNSSGVNVPLGNDLTIINSLRMERGIFNIDKNLLALGENCEIEEVAGIAPFSASKMIQTNISFTDNGVKKILPTGAAGFVFPMGSTGKYTPVTFDITNNSATGGSIVVKPSNEKHPSVSDPNNVLQYHWVLRADGLTGFSATARMKYVNSDVEVEAPNTINDYWTARLLSDGSGNWEKYSGADVIDESNQELVFTFSGTDDVGISGDYTAGLETAIPDQVPGYITTTSGNWTDETIWDTYPVPGGTVPAGGPRGSMVYVDHQVTIPSNYVSSYRTTINAGGEVVVGQTFGHRFGEVDGEGILKLESGNLPAGIYDNFLLSGTFEFTGNGNYDVLSSFSDVNNLIFSGTGERRLPNIDLQINGNVLLSGADLINEHNRSIGLGGDFEFNSGTFDAGTGSDASWIFNGNALQYVTGLTGFIGGNTFYNFGVNNTSGIVIETDVEIDNSLSLTSGVINNSLGNRLALMNASSASVTGGSSSSYITGPFEKLVNNGSSFTFPMGAGNRYGELEISSTQTGAAAPWQVRYFNADPGDAGFDPESYAAPIEFVSRNEYWNVKGPDGANAHVTVRWDSQSGVSADAGERDDLRLVSWEDQATDRWEEAGSSITDNGQNSGNIQSDALLNFNEFVDGNYYTIGGVQVYNYSWIGATDDWFVDSNWASNTVPSISTEVSIPEVPSGGNQPVINGDAFCKDLSLEANSSLTLRAGSTLEIANDVDNSGTIVLESTNSSLSSLMLPETMTNSGNVNVKLTLDPDHYWYMSSPLQNTVAGWFKPSEDVSKDYVYVFEVVDNRWQWIRLDQSDVDNNRPIGDMQGIVGYYYTDTKHLDYTGTVQNTDLTVTPDDPGYHLVGNPYPTAIDWEDPAGWTRAGFSNTIWSWINYGGERIIQTYNNNGDALPGVWTLEPNGYDASTMSHIPPYQSVWMKQESETAVPLTVKRAARVKNSDAPLKSASSGDGSFEMIRIKAENAHTMDATVLYFNGSFITGKGSEDSEKRFNGSEKVPEVYTSLNTQALAINGQPLLSAEENAYALSVRNRVEGEVRLVFDLDEFTDVTYDVLLEDKVTGAWTDLRDINEYAYTPVQMGDDHDRFVLHLDKVKEVPTSVENPESSAAGDITIVGKDEYALVTISNELLSAGNAIIDLLDMNGRLIERKNTTEQETEIALPDNSGMYIVKVSAGGKQKTEKVVGASL</sequence>
<dbReference type="GO" id="GO:0005975">
    <property type="term" value="P:carbohydrate metabolic process"/>
    <property type="evidence" value="ECO:0007669"/>
    <property type="project" value="UniProtKB-ARBA"/>
</dbReference>
<dbReference type="EMBL" id="QEWP01000005">
    <property type="protein sequence ID" value="PWD99771.1"/>
    <property type="molecule type" value="Genomic_DNA"/>
</dbReference>
<accession>A0A2U2B9L6</accession>
<dbReference type="NCBIfam" id="TIGR04183">
    <property type="entry name" value="Por_Secre_tail"/>
    <property type="match status" value="1"/>
</dbReference>
<dbReference type="OrthoDB" id="1109367at2"/>
<dbReference type="SUPFAM" id="SSF49899">
    <property type="entry name" value="Concanavalin A-like lectins/glucanases"/>
    <property type="match status" value="1"/>
</dbReference>
<proteinExistence type="predicted"/>
<dbReference type="InterPro" id="IPR026444">
    <property type="entry name" value="Secre_tail"/>
</dbReference>
<name>A0A2U2B9L6_9BACT</name>
<protein>
    <recommendedName>
        <fullName evidence="4">Secretion system C-terminal sorting domain-containing protein</fullName>
    </recommendedName>
</protein>
<dbReference type="RefSeq" id="WP_109263872.1">
    <property type="nucleotide sequence ID" value="NZ_QEWP01000005.1"/>
</dbReference>
<keyword evidence="3" id="KW-1185">Reference proteome</keyword>
<feature type="signal peptide" evidence="1">
    <location>
        <begin position="1"/>
        <end position="22"/>
    </location>
</feature>
<evidence type="ECO:0000313" key="3">
    <source>
        <dbReference type="Proteomes" id="UP000244956"/>
    </source>
</evidence>